<dbReference type="CDD" id="cd02877">
    <property type="entry name" value="GH18_hevamine_XipI_class_III"/>
    <property type="match status" value="1"/>
</dbReference>
<dbReference type="OrthoDB" id="6020543at2759"/>
<dbReference type="EC" id="3.2.1.14" evidence="2"/>
<dbReference type="InterPro" id="IPR017853">
    <property type="entry name" value="GH"/>
</dbReference>
<evidence type="ECO:0000256" key="6">
    <source>
        <dbReference type="ARBA" id="ARBA00023295"/>
    </source>
</evidence>
<dbReference type="InterPro" id="IPR001579">
    <property type="entry name" value="Glyco_hydro_18_chit_AS"/>
</dbReference>
<dbReference type="Proteomes" id="UP000242414">
    <property type="component" value="Unassembled WGS sequence"/>
</dbReference>
<evidence type="ECO:0000256" key="3">
    <source>
        <dbReference type="ARBA" id="ARBA00022801"/>
    </source>
</evidence>
<feature type="domain" description="GH18" evidence="12">
    <location>
        <begin position="24"/>
        <end position="324"/>
    </location>
</feature>
<feature type="chain" id="PRO_5012032466" description="chitinase" evidence="11">
    <location>
        <begin position="18"/>
        <end position="573"/>
    </location>
</feature>
<dbReference type="SUPFAM" id="SSF51055">
    <property type="entry name" value="Carbohydrate binding domain"/>
    <property type="match status" value="2"/>
</dbReference>
<dbReference type="EMBL" id="KV921996">
    <property type="protein sequence ID" value="ORE03653.1"/>
    <property type="molecule type" value="Genomic_DNA"/>
</dbReference>
<organism evidence="13">
    <name type="scientific">Rhizopus microsporus var. microsporus</name>
    <dbReference type="NCBI Taxonomy" id="86635"/>
    <lineage>
        <taxon>Eukaryota</taxon>
        <taxon>Fungi</taxon>
        <taxon>Fungi incertae sedis</taxon>
        <taxon>Mucoromycota</taxon>
        <taxon>Mucoromycotina</taxon>
        <taxon>Mucoromycetes</taxon>
        <taxon>Mucorales</taxon>
        <taxon>Mucorineae</taxon>
        <taxon>Rhizopodaceae</taxon>
        <taxon>Rhizopus</taxon>
    </lineage>
</organism>
<keyword evidence="5" id="KW-0119">Carbohydrate metabolism</keyword>
<feature type="signal peptide" evidence="11">
    <location>
        <begin position="1"/>
        <end position="17"/>
    </location>
</feature>
<feature type="compositionally biased region" description="Polar residues" evidence="10">
    <location>
        <begin position="431"/>
        <end position="454"/>
    </location>
</feature>
<dbReference type="Gene3D" id="2.10.10.20">
    <property type="entry name" value="Carbohydrate-binding module superfamily 5/12"/>
    <property type="match status" value="2"/>
</dbReference>
<keyword evidence="11" id="KW-0732">Signal</keyword>
<dbReference type="GO" id="GO:0008843">
    <property type="term" value="F:endochitinase activity"/>
    <property type="evidence" value="ECO:0007669"/>
    <property type="project" value="UniProtKB-EC"/>
</dbReference>
<dbReference type="InterPro" id="IPR050542">
    <property type="entry name" value="Glycosyl_Hydrlase18_Chitinase"/>
</dbReference>
<keyword evidence="7" id="KW-0624">Polysaccharide degradation</keyword>
<dbReference type="SUPFAM" id="SSF51445">
    <property type="entry name" value="(Trans)glycosidases"/>
    <property type="match status" value="1"/>
</dbReference>
<dbReference type="GO" id="GO:0030246">
    <property type="term" value="F:carbohydrate binding"/>
    <property type="evidence" value="ECO:0007669"/>
    <property type="project" value="InterPro"/>
</dbReference>
<dbReference type="SMART" id="SM00495">
    <property type="entry name" value="ChtBD3"/>
    <property type="match status" value="3"/>
</dbReference>
<dbReference type="Gene3D" id="3.20.20.80">
    <property type="entry name" value="Glycosidases"/>
    <property type="match status" value="1"/>
</dbReference>
<evidence type="ECO:0000256" key="10">
    <source>
        <dbReference type="SAM" id="MobiDB-lite"/>
    </source>
</evidence>
<evidence type="ECO:0000313" key="13">
    <source>
        <dbReference type="EMBL" id="ORE03653.1"/>
    </source>
</evidence>
<dbReference type="InterPro" id="IPR003610">
    <property type="entry name" value="CBM5/12"/>
</dbReference>
<accession>A0A1X0QV53</accession>
<dbReference type="VEuPathDB" id="FungiDB:BCV72DRAFT_314872"/>
<evidence type="ECO:0000256" key="5">
    <source>
        <dbReference type="ARBA" id="ARBA00023277"/>
    </source>
</evidence>
<comment type="catalytic activity">
    <reaction evidence="1">
        <text>Random endo-hydrolysis of N-acetyl-beta-D-glucosaminide (1-&gt;4)-beta-linkages in chitin and chitodextrins.</text>
        <dbReference type="EC" id="3.2.1.14"/>
    </reaction>
</comment>
<dbReference type="PROSITE" id="PS51910">
    <property type="entry name" value="GH18_2"/>
    <property type="match status" value="1"/>
</dbReference>
<gene>
    <name evidence="13" type="ORF">BCV72DRAFT_314872</name>
</gene>
<dbReference type="CDD" id="cd12215">
    <property type="entry name" value="ChiC_BD"/>
    <property type="match status" value="2"/>
</dbReference>
<dbReference type="Pfam" id="PF00704">
    <property type="entry name" value="Glyco_hydro_18"/>
    <property type="match status" value="1"/>
</dbReference>
<dbReference type="InterPro" id="IPR001223">
    <property type="entry name" value="Glyco_hydro18_cat"/>
</dbReference>
<dbReference type="PANTHER" id="PTHR45708">
    <property type="entry name" value="ENDOCHITINASE"/>
    <property type="match status" value="1"/>
</dbReference>
<evidence type="ECO:0000256" key="8">
    <source>
        <dbReference type="RuleBase" id="RU000489"/>
    </source>
</evidence>
<evidence type="ECO:0000256" key="1">
    <source>
        <dbReference type="ARBA" id="ARBA00000822"/>
    </source>
</evidence>
<protein>
    <recommendedName>
        <fullName evidence="2">chitinase</fullName>
        <ecNumber evidence="2">3.2.1.14</ecNumber>
    </recommendedName>
</protein>
<evidence type="ECO:0000256" key="7">
    <source>
        <dbReference type="ARBA" id="ARBA00023326"/>
    </source>
</evidence>
<feature type="region of interest" description="Disordered" evidence="10">
    <location>
        <begin position="431"/>
        <end position="455"/>
    </location>
</feature>
<dbReference type="PANTHER" id="PTHR45708:SF49">
    <property type="entry name" value="ENDOCHITINASE"/>
    <property type="match status" value="1"/>
</dbReference>
<evidence type="ECO:0000256" key="2">
    <source>
        <dbReference type="ARBA" id="ARBA00012729"/>
    </source>
</evidence>
<evidence type="ECO:0000256" key="4">
    <source>
        <dbReference type="ARBA" id="ARBA00023024"/>
    </source>
</evidence>
<sequence length="573" mass="61467">MKKSLLVLSLIIGLSTAFDNTCNNNVVAYWGQNSFGAANSQDKSGWQKPLSFYCDDDSINVFPISFLTTFFGPGNSPEINLANTCNSVDNSTFAGTALADCTSMASDIKYCQSKGKLVTLSLGGATGSVGFQSEDQANIFAETIWNVFLGGSSSTRPFGDAILDGIDLDIEGGGSNYYVPFLQKLSSYFDDSKKYYITAAPQCVFPDANLQNTLNAFPFDAVYVQFYNNPCGLQYFDSNQWNFGVWDNWARNSSPNPKVKVYIGAPASPSAAGSGYVGPDTLLKIAATTKESFPSFGGVMFWDASQAYANNNLAATIKNGLSSGKSCGQSFNLSVCTAPPYVAGTSYSRGSTVSYNGYTWVAKWYASSPPSSNPYSDWVPIKACMPNTSGAETSLPNMIPVSSISKSASSSIQSITSSRSVMVPTASSSATLSVSNTASPPAATGSPSVPSTCSGVPEWSPTIAYTGGNMVYYQNAVWKAKWWSQNDIPGGVAGVWEKVDACGQSRTLSARSIIEAAARVHCKRDTTKWNRFKKYSKGNRVLYKRSVYVASDSNVNEQPGSTSFFWQKDINCV</sequence>
<name>A0A1X0QV53_RHIZD</name>
<keyword evidence="3 8" id="KW-0378">Hydrolase</keyword>
<keyword evidence="4" id="KW-0146">Chitin degradation</keyword>
<dbReference type="InterPro" id="IPR045321">
    <property type="entry name" value="Cts1-like"/>
</dbReference>
<dbReference type="InterPro" id="IPR036573">
    <property type="entry name" value="CBM_sf_5/12"/>
</dbReference>
<keyword evidence="6 8" id="KW-0326">Glycosidase</keyword>
<evidence type="ECO:0000259" key="12">
    <source>
        <dbReference type="PROSITE" id="PS51910"/>
    </source>
</evidence>
<comment type="similarity">
    <text evidence="9">Belongs to the glycosyl hydrolase 18 family.</text>
</comment>
<reference evidence="13" key="1">
    <citation type="journal article" date="2016" name="Proc. Natl. Acad. Sci. U.S.A.">
        <title>Lipid metabolic changes in an early divergent fungus govern the establishment of a mutualistic symbiosis with endobacteria.</title>
        <authorList>
            <person name="Lastovetsky O.A."/>
            <person name="Gaspar M.L."/>
            <person name="Mondo S.J."/>
            <person name="LaButti K.M."/>
            <person name="Sandor L."/>
            <person name="Grigoriev I.V."/>
            <person name="Henry S.A."/>
            <person name="Pawlowska T.E."/>
        </authorList>
    </citation>
    <scope>NUCLEOTIDE SEQUENCE [LARGE SCALE GENOMIC DNA]</scope>
    <source>
        <strain evidence="13">ATCC 52814</strain>
    </source>
</reference>
<dbReference type="GO" id="GO:0000272">
    <property type="term" value="P:polysaccharide catabolic process"/>
    <property type="evidence" value="ECO:0007669"/>
    <property type="project" value="UniProtKB-KW"/>
</dbReference>
<dbReference type="PROSITE" id="PS01095">
    <property type="entry name" value="GH18_1"/>
    <property type="match status" value="1"/>
</dbReference>
<dbReference type="GO" id="GO:0005576">
    <property type="term" value="C:extracellular region"/>
    <property type="evidence" value="ECO:0007669"/>
    <property type="project" value="InterPro"/>
</dbReference>
<dbReference type="GO" id="GO:0006032">
    <property type="term" value="P:chitin catabolic process"/>
    <property type="evidence" value="ECO:0007669"/>
    <property type="project" value="UniProtKB-KW"/>
</dbReference>
<proteinExistence type="inferred from homology"/>
<evidence type="ECO:0000256" key="9">
    <source>
        <dbReference type="RuleBase" id="RU004453"/>
    </source>
</evidence>
<dbReference type="AlphaFoldDB" id="A0A1X0QV53"/>
<evidence type="ECO:0000256" key="11">
    <source>
        <dbReference type="SAM" id="SignalP"/>
    </source>
</evidence>